<dbReference type="Proteomes" id="UP000011991">
    <property type="component" value="Unassembled WGS sequence"/>
</dbReference>
<accession>M5RMI6</accession>
<protein>
    <submittedName>
        <fullName evidence="2">Uncharacterized protein</fullName>
    </submittedName>
</protein>
<evidence type="ECO:0000313" key="3">
    <source>
        <dbReference type="Proteomes" id="UP000011991"/>
    </source>
</evidence>
<dbReference type="AlphaFoldDB" id="M5RMI6"/>
<comment type="caution">
    <text evidence="2">The sequence shown here is derived from an EMBL/GenBank/DDBJ whole genome shotgun (WGS) entry which is preliminary data.</text>
</comment>
<feature type="compositionally biased region" description="Basic and acidic residues" evidence="1">
    <location>
        <begin position="434"/>
        <end position="444"/>
    </location>
</feature>
<evidence type="ECO:0000256" key="1">
    <source>
        <dbReference type="SAM" id="MobiDB-lite"/>
    </source>
</evidence>
<name>M5RMI6_9BACT</name>
<evidence type="ECO:0000313" key="2">
    <source>
        <dbReference type="EMBL" id="EMI16602.1"/>
    </source>
</evidence>
<dbReference type="EMBL" id="ANOG01000935">
    <property type="protein sequence ID" value="EMI16602.1"/>
    <property type="molecule type" value="Genomic_DNA"/>
</dbReference>
<feature type="region of interest" description="Disordered" evidence="1">
    <location>
        <begin position="434"/>
        <end position="454"/>
    </location>
</feature>
<sequence>MERAMDQNDDLATVVVIDASQSRLATHCDADTALTLIALASEDPANWNEAMSAWPRYRTPAVCEFASSVPLEETDCEEAMEALQSAEAWLVIDFREKRILMGGNFMSVDRDDAFAMVVDETGKQHCPLSIHLPPWWELHKGVTAETVNQPRQSPINKPYVNRDILYGDAFLTDIAARVLETVDSDAWRNSNASEDRHARYPFTVAVHRDWLLTPRSDLGGRVPRQLLHGAIEWNDHVTWGQRRRFEDGGPMIAAPDNWAGFESAPMGSQEMCLYFDLCREVIDASWFFLTDQRNPSDEPTGNPAPDGSNSGTDIDQLTELLRGVKDLWLSNSFEGGSSPNFIIECDRRRVPRGAEVVIDGIDEVESEQHIADCDCPICEMMADGLFGVGFTSIDGHHLELDNEFAFSMIQTRDAWEQQQIEDAKFHAEMDRKWAEREASGETHDPFASAWSGVSNEGPIPGDSGGFLKMAFMVAEIVSELERCNASRDDITSLNECFANYRRSDADQRLQSASELKANLQSLADRYSDLVSKSADLQSRIDEALRRPASNETDLDHPF</sequence>
<dbReference type="PATRIC" id="fig|1265738.3.peg.6456"/>
<proteinExistence type="predicted"/>
<organism evidence="2 3">
    <name type="scientific">Rhodopirellula maiorica SM1</name>
    <dbReference type="NCBI Taxonomy" id="1265738"/>
    <lineage>
        <taxon>Bacteria</taxon>
        <taxon>Pseudomonadati</taxon>
        <taxon>Planctomycetota</taxon>
        <taxon>Planctomycetia</taxon>
        <taxon>Pirellulales</taxon>
        <taxon>Pirellulaceae</taxon>
        <taxon>Novipirellula</taxon>
    </lineage>
</organism>
<keyword evidence="3" id="KW-1185">Reference proteome</keyword>
<feature type="region of interest" description="Disordered" evidence="1">
    <location>
        <begin position="292"/>
        <end position="314"/>
    </location>
</feature>
<reference evidence="2 3" key="1">
    <citation type="journal article" date="2013" name="Mar. Genomics">
        <title>Expression of sulfatases in Rhodopirellula baltica and the diversity of sulfatases in the genus Rhodopirellula.</title>
        <authorList>
            <person name="Wegner C.E."/>
            <person name="Richter-Heitmann T."/>
            <person name="Klindworth A."/>
            <person name="Klockow C."/>
            <person name="Richter M."/>
            <person name="Achstetter T."/>
            <person name="Glockner F.O."/>
            <person name="Harder J."/>
        </authorList>
    </citation>
    <scope>NUCLEOTIDE SEQUENCE [LARGE SCALE GENOMIC DNA]</scope>
    <source>
        <strain evidence="2 3">SM1</strain>
    </source>
</reference>
<gene>
    <name evidence="2" type="ORF">RMSM_06471</name>
</gene>